<dbReference type="SUPFAM" id="SSF75304">
    <property type="entry name" value="Amidase signature (AS) enzymes"/>
    <property type="match status" value="1"/>
</dbReference>
<dbReference type="PANTHER" id="PTHR43372:SF4">
    <property type="entry name" value="FATTY-ACID AMIDE HYDROLASE 2"/>
    <property type="match status" value="1"/>
</dbReference>
<proteinExistence type="predicted"/>
<sequence length="485" mass="50092">MNGTPAGEPSAVTWLARLRAGELSARELAERTLARLDAAAALNAVVERRDDAVLAAADAADARRRRGEERPLLGLPLTVKDVLDVAGWRTAAGSLARADHRADADATVVARLRGAGAIVVARTNVPECSCSFETDNLIAGCTRHPLDPERTSGGSSGGEAALLGADASIAGVGTDGGGSIRAPSHFCGTVGIRPTVGRTPETGIWPPTRATGMMDLTCVGPMARHVEDLPLLLAVMAGADGVDPYAVDQPLGDWRGHEPASWRVAFYDDHPRVPSTTPGTRAAVRAAAAALEAAGARVEEIAPPDAGVGDIAGRSSTELFFAASGADGGAHLRRAVAAAGGRHHPQFAALLGDGRGPEPSADAFFETQRQVFAYRAEVRRALAAYDVVLSPVVAGPAPRHGEPPAGLPSEDYLRYEAFEYCHVNAVAGLPAAVVPAGVEDDLPVGVQIAAAPYREDLALAAARALEQALGGFAINRRLAHDRAAA</sequence>
<dbReference type="InterPro" id="IPR036928">
    <property type="entry name" value="AS_sf"/>
</dbReference>
<name>A0A9E6XTF1_9ACTN</name>
<dbReference type="EC" id="6.3.5.7" evidence="2"/>
<dbReference type="PROSITE" id="PS00571">
    <property type="entry name" value="AMIDASES"/>
    <property type="match status" value="1"/>
</dbReference>
<dbReference type="EMBL" id="CP087164">
    <property type="protein sequence ID" value="UGS33865.1"/>
    <property type="molecule type" value="Genomic_DNA"/>
</dbReference>
<feature type="domain" description="Amidase" evidence="1">
    <location>
        <begin position="27"/>
        <end position="457"/>
    </location>
</feature>
<dbReference type="GO" id="GO:0050567">
    <property type="term" value="F:glutaminyl-tRNA synthase (glutamine-hydrolyzing) activity"/>
    <property type="evidence" value="ECO:0007669"/>
    <property type="project" value="UniProtKB-EC"/>
</dbReference>
<dbReference type="Gene3D" id="3.90.1300.10">
    <property type="entry name" value="Amidase signature (AS) domain"/>
    <property type="match status" value="1"/>
</dbReference>
<dbReference type="PANTHER" id="PTHR43372">
    <property type="entry name" value="FATTY-ACID AMIDE HYDROLASE"/>
    <property type="match status" value="1"/>
</dbReference>
<dbReference type="Pfam" id="PF01425">
    <property type="entry name" value="Amidase"/>
    <property type="match status" value="1"/>
</dbReference>
<protein>
    <submittedName>
        <fullName evidence="2">Glutamyl-tRNA(Gln) amidotransferase subunit A</fullName>
        <ecNumber evidence="2">6.3.5.7</ecNumber>
    </submittedName>
</protein>
<dbReference type="GO" id="GO:0012505">
    <property type="term" value="C:endomembrane system"/>
    <property type="evidence" value="ECO:0007669"/>
    <property type="project" value="TreeGrafter"/>
</dbReference>
<dbReference type="RefSeq" id="WP_259313557.1">
    <property type="nucleotide sequence ID" value="NZ_CP087164.1"/>
</dbReference>
<reference evidence="2" key="1">
    <citation type="journal article" date="2022" name="Int. J. Syst. Evol. Microbiol.">
        <title>Pseudomonas aegrilactucae sp. nov. and Pseudomonas morbosilactucae sp. nov., pathogens causing bacterial rot of lettuce in Japan.</title>
        <authorList>
            <person name="Sawada H."/>
            <person name="Fujikawa T."/>
            <person name="Satou M."/>
        </authorList>
    </citation>
    <scope>NUCLEOTIDE SEQUENCE</scope>
    <source>
        <strain evidence="2">0166_1</strain>
    </source>
</reference>
<dbReference type="InterPro" id="IPR052739">
    <property type="entry name" value="FAAH2"/>
</dbReference>
<dbReference type="KEGG" id="sbae:DSM104329_00230"/>
<evidence type="ECO:0000313" key="2">
    <source>
        <dbReference type="EMBL" id="UGS33865.1"/>
    </source>
</evidence>
<gene>
    <name evidence="2" type="primary">gatA_1</name>
    <name evidence="2" type="ORF">DSM104329_00230</name>
</gene>
<dbReference type="InterPro" id="IPR020556">
    <property type="entry name" value="Amidase_CS"/>
</dbReference>
<accession>A0A9E6XTF1</accession>
<keyword evidence="3" id="KW-1185">Reference proteome</keyword>
<evidence type="ECO:0000313" key="3">
    <source>
        <dbReference type="Proteomes" id="UP001162834"/>
    </source>
</evidence>
<organism evidence="2 3">
    <name type="scientific">Capillimicrobium parvum</name>
    <dbReference type="NCBI Taxonomy" id="2884022"/>
    <lineage>
        <taxon>Bacteria</taxon>
        <taxon>Bacillati</taxon>
        <taxon>Actinomycetota</taxon>
        <taxon>Thermoleophilia</taxon>
        <taxon>Solirubrobacterales</taxon>
        <taxon>Capillimicrobiaceae</taxon>
        <taxon>Capillimicrobium</taxon>
    </lineage>
</organism>
<evidence type="ECO:0000259" key="1">
    <source>
        <dbReference type="Pfam" id="PF01425"/>
    </source>
</evidence>
<dbReference type="Proteomes" id="UP001162834">
    <property type="component" value="Chromosome"/>
</dbReference>
<keyword evidence="2" id="KW-0436">Ligase</keyword>
<dbReference type="AlphaFoldDB" id="A0A9E6XTF1"/>
<dbReference type="InterPro" id="IPR023631">
    <property type="entry name" value="Amidase_dom"/>
</dbReference>